<sequence length="199" mass="21905">MASSGPVSGKLVLIIGPSGVGKSVVLRALKAQHPEYVFPRSATTRPRRPGEGDDLYRFLTDAEFDALVREGKVLEWATVHVGARYGTLEQEIVPALEQGKLVVREVDIQGFHSIRVHPLFAGATKRFPLLSVFILPESRAQLIARIRKRAPMSDEELAHRLQSMDRELQDAALCTAQVVNREGKLAETIAEVERAMSGA</sequence>
<dbReference type="EMBL" id="CP013065">
    <property type="protein sequence ID" value="ALM12919.1"/>
    <property type="molecule type" value="Genomic_DNA"/>
</dbReference>
<organism evidence="5 6">
    <name type="scientific">Candidatus Peribacter riflensis</name>
    <dbReference type="NCBI Taxonomy" id="1735162"/>
    <lineage>
        <taxon>Bacteria</taxon>
        <taxon>Candidatus Peregrinibacteriota</taxon>
        <taxon>Candidatus Peribacteria</taxon>
        <taxon>Candidatus Peribacterales</taxon>
        <taxon>Candidatus Peribacteraceae</taxon>
        <taxon>Candidatus Peribacter</taxon>
    </lineage>
</organism>
<dbReference type="SUPFAM" id="SSF52540">
    <property type="entry name" value="P-loop containing nucleoside triphosphate hydrolases"/>
    <property type="match status" value="1"/>
</dbReference>
<dbReference type="Pfam" id="PF00625">
    <property type="entry name" value="Guanylate_kin"/>
    <property type="match status" value="1"/>
</dbReference>
<accession>A0A0S1SMZ8</accession>
<evidence type="ECO:0000259" key="4">
    <source>
        <dbReference type="PROSITE" id="PS50052"/>
    </source>
</evidence>
<evidence type="ECO:0000256" key="2">
    <source>
        <dbReference type="ARBA" id="ARBA00022679"/>
    </source>
</evidence>
<dbReference type="AlphaFoldDB" id="A0A0S1SMZ8"/>
<dbReference type="PANTHER" id="PTHR23117">
    <property type="entry name" value="GUANYLATE KINASE-RELATED"/>
    <property type="match status" value="1"/>
</dbReference>
<evidence type="ECO:0000313" key="5">
    <source>
        <dbReference type="EMBL" id="ALM12919.1"/>
    </source>
</evidence>
<keyword evidence="3 5" id="KW-0418">Kinase</keyword>
<dbReference type="InterPro" id="IPR008144">
    <property type="entry name" value="Guanylate_kin-like_dom"/>
</dbReference>
<dbReference type="GO" id="GO:0005829">
    <property type="term" value="C:cytosol"/>
    <property type="evidence" value="ECO:0007669"/>
    <property type="project" value="TreeGrafter"/>
</dbReference>
<dbReference type="CDD" id="cd00071">
    <property type="entry name" value="GMPK"/>
    <property type="match status" value="1"/>
</dbReference>
<dbReference type="PROSITE" id="PS50052">
    <property type="entry name" value="GUANYLATE_KINASE_2"/>
    <property type="match status" value="1"/>
</dbReference>
<accession>A0A0S1SDW0</accession>
<dbReference type="PANTHER" id="PTHR23117:SF13">
    <property type="entry name" value="GUANYLATE KINASE"/>
    <property type="match status" value="1"/>
</dbReference>
<accession>A0A0S1SFZ2</accession>
<dbReference type="KEGG" id="prf:PeribacterA2_0220"/>
<proteinExistence type="inferred from homology"/>
<dbReference type="Proteomes" id="UP000069135">
    <property type="component" value="Chromosome"/>
</dbReference>
<feature type="domain" description="Guanylate kinase-like" evidence="4">
    <location>
        <begin position="9"/>
        <end position="197"/>
    </location>
</feature>
<protein>
    <submittedName>
        <fullName evidence="5">Guanylate kinase</fullName>
    </submittedName>
</protein>
<evidence type="ECO:0000313" key="6">
    <source>
        <dbReference type="Proteomes" id="UP000069135"/>
    </source>
</evidence>
<keyword evidence="2" id="KW-0808">Transferase</keyword>
<dbReference type="InterPro" id="IPR008145">
    <property type="entry name" value="GK/Ca_channel_bsu"/>
</dbReference>
<accession>A0A0S1SVQ0</accession>
<evidence type="ECO:0000256" key="3">
    <source>
        <dbReference type="ARBA" id="ARBA00022777"/>
    </source>
</evidence>
<evidence type="ECO:0000256" key="1">
    <source>
        <dbReference type="ARBA" id="ARBA00005790"/>
    </source>
</evidence>
<dbReference type="Gene3D" id="3.40.50.300">
    <property type="entry name" value="P-loop containing nucleotide triphosphate hydrolases"/>
    <property type="match status" value="1"/>
</dbReference>
<comment type="similarity">
    <text evidence="1">Belongs to the guanylate kinase family.</text>
</comment>
<name>A0A0S1SMZ8_9BACT</name>
<reference evidence="5 6" key="2">
    <citation type="journal article" date="2016" name="PeerJ">
        <title>Analysis of five complete genome sequences for members of the class Peribacteria in the recently recognized Peregrinibacteria bacterial phylum.</title>
        <authorList>
            <person name="Anantharaman K."/>
            <person name="Brown C.T."/>
            <person name="Burstein D."/>
            <person name="Castelle C.J."/>
            <person name="Probst A.J."/>
            <person name="Thomas B.C."/>
            <person name="Williams K.H."/>
            <person name="Banfield J.F."/>
        </authorList>
    </citation>
    <scope>NUCLEOTIDE SEQUENCE [LARGE SCALE GENOMIC DNA]</scope>
    <source>
        <strain evidence="5">RIFOXYD1_FULL_PER-ii_59_16</strain>
    </source>
</reference>
<gene>
    <name evidence="5" type="ORF">PeribacterD1_0220</name>
</gene>
<reference evidence="6" key="1">
    <citation type="submission" date="2015-10" db="EMBL/GenBank/DDBJ databases">
        <title>Analysis of five complete genome sequences for members of the class Peribacteria in the recently recognized Peregrinibacteria bacterial phylum.</title>
        <authorList>
            <person name="Anantharaman K."/>
            <person name="Brown C.T."/>
            <person name="Burstein D."/>
            <person name="Castelle C.J."/>
            <person name="Probst A.J."/>
            <person name="Thomas B.C."/>
            <person name="Williams K.H."/>
            <person name="Banfield J.F."/>
        </authorList>
    </citation>
    <scope>NUCLEOTIDE SEQUENCE [LARGE SCALE GENOMIC DNA]</scope>
</reference>
<dbReference type="GO" id="GO:0004385">
    <property type="term" value="F:GMP kinase activity"/>
    <property type="evidence" value="ECO:0007669"/>
    <property type="project" value="TreeGrafter"/>
</dbReference>
<dbReference type="STRING" id="1735162.PeribacterB2_0220"/>
<accession>A0A0S1SRJ2</accession>
<dbReference type="InterPro" id="IPR027417">
    <property type="entry name" value="P-loop_NTPase"/>
</dbReference>
<dbReference type="SMART" id="SM00072">
    <property type="entry name" value="GuKc"/>
    <property type="match status" value="1"/>
</dbReference>